<dbReference type="Proteomes" id="UP001237917">
    <property type="component" value="Unassembled WGS sequence"/>
</dbReference>
<gene>
    <name evidence="1" type="ORF">QP487_09475</name>
</gene>
<dbReference type="EMBL" id="JASOPU010000014">
    <property type="protein sequence ID" value="MDK7293660.1"/>
    <property type="molecule type" value="Genomic_DNA"/>
</dbReference>
<evidence type="ECO:0000313" key="2">
    <source>
        <dbReference type="Proteomes" id="UP001237917"/>
    </source>
</evidence>
<organism evidence="1 2">
    <name type="scientific">Streptococcus pasteurianus</name>
    <dbReference type="NCBI Taxonomy" id="197614"/>
    <lineage>
        <taxon>Bacteria</taxon>
        <taxon>Bacillati</taxon>
        <taxon>Bacillota</taxon>
        <taxon>Bacilli</taxon>
        <taxon>Lactobacillales</taxon>
        <taxon>Streptococcaceae</taxon>
        <taxon>Streptococcus</taxon>
    </lineage>
</organism>
<dbReference type="AlphaFoldDB" id="A0AAW6YGV1"/>
<protein>
    <submittedName>
        <fullName evidence="1">Integrase</fullName>
    </submittedName>
</protein>
<reference evidence="1" key="1">
    <citation type="submission" date="2023-05" db="EMBL/GenBank/DDBJ databases">
        <title>Cataloging the Phylogenetic Diversity of Human Bladder Bacteria.</title>
        <authorList>
            <person name="Du J."/>
        </authorList>
    </citation>
    <scope>NUCLEOTIDE SEQUENCE</scope>
    <source>
        <strain evidence="1">UMB0765</strain>
    </source>
</reference>
<comment type="caution">
    <text evidence="1">The sequence shown here is derived from an EMBL/GenBank/DDBJ whole genome shotgun (WGS) entry which is preliminary data.</text>
</comment>
<name>A0AAW6YGV1_9STRE</name>
<evidence type="ECO:0000313" key="1">
    <source>
        <dbReference type="EMBL" id="MDK7293660.1"/>
    </source>
</evidence>
<proteinExistence type="predicted"/>
<accession>A0AAW6YGV1</accession>
<sequence>MNIKEVIKKDGAKVYCSNVYLGVDSITGKKAQTSVTARTITTWIR</sequence>